<feature type="transmembrane region" description="Helical" evidence="1">
    <location>
        <begin position="26"/>
        <end position="46"/>
    </location>
</feature>
<dbReference type="RefSeq" id="WP_196192241.1">
    <property type="nucleotide sequence ID" value="NZ_JADPRT010000001.1"/>
</dbReference>
<reference evidence="2" key="1">
    <citation type="submission" date="2020-11" db="EMBL/GenBank/DDBJ databases">
        <title>Isolation and identification of active actinomycetes.</title>
        <authorList>
            <person name="Yu B."/>
        </authorList>
    </citation>
    <scope>NUCLEOTIDE SEQUENCE</scope>
    <source>
        <strain evidence="2">NEAU-YB345</strain>
    </source>
</reference>
<dbReference type="InterPro" id="IPR005325">
    <property type="entry name" value="DUF308_memb"/>
</dbReference>
<evidence type="ECO:0000256" key="1">
    <source>
        <dbReference type="SAM" id="Phobius"/>
    </source>
</evidence>
<proteinExistence type="predicted"/>
<accession>A0A931AYJ3</accession>
<feature type="transmembrane region" description="Helical" evidence="1">
    <location>
        <begin position="109"/>
        <end position="132"/>
    </location>
</feature>
<evidence type="ECO:0000313" key="2">
    <source>
        <dbReference type="EMBL" id="MBF9067091.1"/>
    </source>
</evidence>
<evidence type="ECO:0000313" key="3">
    <source>
        <dbReference type="Proteomes" id="UP000657385"/>
    </source>
</evidence>
<comment type="caution">
    <text evidence="2">The sequence shown here is derived from an EMBL/GenBank/DDBJ whole genome shotgun (WGS) entry which is preliminary data.</text>
</comment>
<organism evidence="2 3">
    <name type="scientific">Streptacidiphilus fuscans</name>
    <dbReference type="NCBI Taxonomy" id="2789292"/>
    <lineage>
        <taxon>Bacteria</taxon>
        <taxon>Bacillati</taxon>
        <taxon>Actinomycetota</taxon>
        <taxon>Actinomycetes</taxon>
        <taxon>Kitasatosporales</taxon>
        <taxon>Streptomycetaceae</taxon>
        <taxon>Streptacidiphilus</taxon>
    </lineage>
</organism>
<dbReference type="InterPro" id="IPR052712">
    <property type="entry name" value="Acid_resist_chaperone_HdeD"/>
</dbReference>
<dbReference type="Pfam" id="PF03729">
    <property type="entry name" value="DUF308"/>
    <property type="match status" value="2"/>
</dbReference>
<feature type="transmembrane region" description="Helical" evidence="1">
    <location>
        <begin position="170"/>
        <end position="189"/>
    </location>
</feature>
<dbReference type="PANTHER" id="PTHR34989:SF1">
    <property type="entry name" value="PROTEIN HDED"/>
    <property type="match status" value="1"/>
</dbReference>
<keyword evidence="3" id="KW-1185">Reference proteome</keyword>
<dbReference type="AlphaFoldDB" id="A0A931AYJ3"/>
<dbReference type="EMBL" id="JADPRT010000001">
    <property type="protein sequence ID" value="MBF9067091.1"/>
    <property type="molecule type" value="Genomic_DNA"/>
</dbReference>
<keyword evidence="1" id="KW-0472">Membrane</keyword>
<keyword evidence="1" id="KW-0812">Transmembrane</keyword>
<protein>
    <submittedName>
        <fullName evidence="2">HdeD family acid-resistance protein</fullName>
    </submittedName>
</protein>
<dbReference type="GO" id="GO:0005886">
    <property type="term" value="C:plasma membrane"/>
    <property type="evidence" value="ECO:0007669"/>
    <property type="project" value="TreeGrafter"/>
</dbReference>
<feature type="transmembrane region" description="Helical" evidence="1">
    <location>
        <begin position="84"/>
        <end position="102"/>
    </location>
</feature>
<keyword evidence="1" id="KW-1133">Transmembrane helix</keyword>
<name>A0A931AYJ3_9ACTN</name>
<dbReference type="PANTHER" id="PTHR34989">
    <property type="entry name" value="PROTEIN HDED"/>
    <property type="match status" value="1"/>
</dbReference>
<gene>
    <name evidence="2" type="ORF">I2501_03425</name>
</gene>
<feature type="transmembrane region" description="Helical" evidence="1">
    <location>
        <begin position="138"/>
        <end position="158"/>
    </location>
</feature>
<dbReference type="Proteomes" id="UP000657385">
    <property type="component" value="Unassembled WGS sequence"/>
</dbReference>
<feature type="transmembrane region" description="Helical" evidence="1">
    <location>
        <begin position="53"/>
        <end position="72"/>
    </location>
</feature>
<sequence length="199" mass="21110">MSSDSTASPPWDKDPGDLLGEIGVSWAWWLVGGILTLVAGIILLSWPHATVRVAAVVIGLQLLLSGVVRFVRAFGQRDPADSSRGLQVLVALLAILAGVLVLRHQLQTVGFLTILVGLYWLVGGVVTIYLAIDRPIPHRGWILALGSLGVVAGVVLLSSPVNSAIVLTRLLGVWLILMGALDLLLAVVVRMGRRRVGPS</sequence>